<dbReference type="SUPFAM" id="SSF57535">
    <property type="entry name" value="Complement control module/SCR domain"/>
    <property type="match status" value="6"/>
</dbReference>
<dbReference type="Pfam" id="PF00084">
    <property type="entry name" value="Sushi"/>
    <property type="match status" value="5"/>
</dbReference>
<dbReference type="PANTHER" id="PTHR45785">
    <property type="entry name" value="COMPLEMENT FACTOR H-RELATED"/>
    <property type="match status" value="1"/>
</dbReference>
<evidence type="ECO:0000256" key="6">
    <source>
        <dbReference type="SAM" id="MobiDB-lite"/>
    </source>
</evidence>
<dbReference type="PROSITE" id="PS50923">
    <property type="entry name" value="SUSHI"/>
    <property type="match status" value="3"/>
</dbReference>
<keyword evidence="4 5" id="KW-1015">Disulfide bond</keyword>
<evidence type="ECO:0000256" key="1">
    <source>
        <dbReference type="ARBA" id="ARBA00004328"/>
    </source>
</evidence>
<dbReference type="Gene3D" id="2.10.70.10">
    <property type="entry name" value="Complement Module, domain 1"/>
    <property type="match status" value="6"/>
</dbReference>
<dbReference type="InterPro" id="IPR035976">
    <property type="entry name" value="Sushi/SCR/CCP_sf"/>
</dbReference>
<feature type="region of interest" description="Disordered" evidence="6">
    <location>
        <begin position="146"/>
        <end position="172"/>
    </location>
</feature>
<name>A0A6P5A1E2_BRABE</name>
<keyword evidence="3" id="KW-0732">Signal</keyword>
<evidence type="ECO:0000313" key="9">
    <source>
        <dbReference type="RefSeq" id="XP_019643108.1"/>
    </source>
</evidence>
<keyword evidence="8" id="KW-1185">Reference proteome</keyword>
<dbReference type="AlphaFoldDB" id="A0A6P5A1E2"/>
<evidence type="ECO:0000256" key="3">
    <source>
        <dbReference type="ARBA" id="ARBA00022729"/>
    </source>
</evidence>
<gene>
    <name evidence="9" type="primary">LOC109484291</name>
</gene>
<feature type="disulfide bond" evidence="5">
    <location>
        <begin position="261"/>
        <end position="288"/>
    </location>
</feature>
<feature type="disulfide bond" evidence="5">
    <location>
        <begin position="351"/>
        <end position="394"/>
    </location>
</feature>
<feature type="domain" description="Sushi" evidence="7">
    <location>
        <begin position="349"/>
        <end position="408"/>
    </location>
</feature>
<comment type="subcellular location">
    <subcellularLocation>
        <location evidence="1">Virion</location>
    </subcellularLocation>
</comment>
<feature type="disulfide bond" evidence="5">
    <location>
        <begin position="48"/>
        <end position="75"/>
    </location>
</feature>
<evidence type="ECO:0000256" key="5">
    <source>
        <dbReference type="PROSITE-ProRule" id="PRU00302"/>
    </source>
</evidence>
<feature type="domain" description="Sushi" evidence="7">
    <location>
        <begin position="18"/>
        <end position="77"/>
    </location>
</feature>
<feature type="domain" description="Sushi" evidence="7">
    <location>
        <begin position="231"/>
        <end position="290"/>
    </location>
</feature>
<dbReference type="InterPro" id="IPR000436">
    <property type="entry name" value="Sushi_SCR_CCP_dom"/>
</dbReference>
<dbReference type="InterPro" id="IPR051503">
    <property type="entry name" value="ComplSys_Reg/VirEntry_Med"/>
</dbReference>
<evidence type="ECO:0000256" key="4">
    <source>
        <dbReference type="ARBA" id="ARBA00023157"/>
    </source>
</evidence>
<dbReference type="CDD" id="cd00033">
    <property type="entry name" value="CCP"/>
    <property type="match status" value="1"/>
</dbReference>
<feature type="disulfide bond" evidence="5">
    <location>
        <begin position="379"/>
        <end position="406"/>
    </location>
</feature>
<dbReference type="KEGG" id="bbel:109484291"/>
<reference evidence="9" key="1">
    <citation type="submission" date="2025-08" db="UniProtKB">
        <authorList>
            <consortium name="RefSeq"/>
        </authorList>
    </citation>
    <scope>IDENTIFICATION</scope>
    <source>
        <tissue evidence="9">Gonad</tissue>
    </source>
</reference>
<evidence type="ECO:0000256" key="2">
    <source>
        <dbReference type="ARBA" id="ARBA00022659"/>
    </source>
</evidence>
<organism evidence="8 9">
    <name type="scientific">Branchiostoma belcheri</name>
    <name type="common">Amphioxus</name>
    <dbReference type="NCBI Taxonomy" id="7741"/>
    <lineage>
        <taxon>Eukaryota</taxon>
        <taxon>Metazoa</taxon>
        <taxon>Chordata</taxon>
        <taxon>Cephalochordata</taxon>
        <taxon>Leptocardii</taxon>
        <taxon>Amphioxiformes</taxon>
        <taxon>Branchiostomatidae</taxon>
        <taxon>Branchiostoma</taxon>
    </lineage>
</organism>
<feature type="disulfide bond" evidence="5">
    <location>
        <begin position="233"/>
        <end position="276"/>
    </location>
</feature>
<accession>A0A6P5A1E2</accession>
<dbReference type="SMART" id="SM00032">
    <property type="entry name" value="CCP"/>
    <property type="match status" value="6"/>
</dbReference>
<protein>
    <submittedName>
        <fullName evidence="9">Complement factor H-like</fullName>
    </submittedName>
</protein>
<dbReference type="PANTHER" id="PTHR45785:SF2">
    <property type="entry name" value="COMPLEMENT FACTOR H-RELATED"/>
    <property type="match status" value="1"/>
</dbReference>
<sequence length="421" mass="44780">MLRCYDGTWTGTPLVCEENCGEPPMPSGTIRDGCDAPYLQGEVCNYQCQTGYIKDLGDDSLTCNNGAWEGEELFCKANCEEPSTPGNTVLNTCDPPAPPYYHGAECTLKCADGFTSVGGDDRLTCRGGEWILIGEEGEGVLVCEEQTTTPSPEPTTTPPQATTPPPTTIQTEDCEDPPMPDCTIVNGCIAPYTHGEVCDYQCDPTSTADGGDNRRICNDGNWDGVDLVCKKDCEDPPMPDCTTVNGCAAPYTHGEVCNYQCDDGSTEQGGDDTLTCINGNWDGEDLVCKKDCEDPPMPDCTTVAGCAAPYTHGEVCNYLCDAGSIADGGDFERTCNDGNWDGVDLVCKKDCEDPPMLDCTTIAGCAAPYTHGEVCNYRCDYGSTKQGGDDTLTCNNGNWIGVDLVCKSKANTVSDSMASSA</sequence>
<keyword evidence="2 5" id="KW-0768">Sushi</keyword>
<dbReference type="RefSeq" id="XP_019643108.1">
    <property type="nucleotide sequence ID" value="XM_019787549.1"/>
</dbReference>
<dbReference type="OrthoDB" id="6127264at2759"/>
<dbReference type="Proteomes" id="UP000515135">
    <property type="component" value="Unplaced"/>
</dbReference>
<dbReference type="GeneID" id="109484291"/>
<feature type="disulfide bond" evidence="5">
    <location>
        <begin position="20"/>
        <end position="63"/>
    </location>
</feature>
<feature type="compositionally biased region" description="Pro residues" evidence="6">
    <location>
        <begin position="151"/>
        <end position="167"/>
    </location>
</feature>
<proteinExistence type="predicted"/>
<evidence type="ECO:0000313" key="8">
    <source>
        <dbReference type="Proteomes" id="UP000515135"/>
    </source>
</evidence>
<evidence type="ECO:0000259" key="7">
    <source>
        <dbReference type="PROSITE" id="PS50923"/>
    </source>
</evidence>